<accession>A0A8E2DQH9</accession>
<protein>
    <submittedName>
        <fullName evidence="2">Uncharacterized protein</fullName>
    </submittedName>
</protein>
<evidence type="ECO:0000256" key="1">
    <source>
        <dbReference type="SAM" id="MobiDB-lite"/>
    </source>
</evidence>
<dbReference type="AlphaFoldDB" id="A0A8E2DQH9"/>
<feature type="compositionally biased region" description="Basic and acidic residues" evidence="1">
    <location>
        <begin position="159"/>
        <end position="168"/>
    </location>
</feature>
<reference evidence="2 3" key="1">
    <citation type="submission" date="2016-07" db="EMBL/GenBank/DDBJ databases">
        <title>Draft genome of the white-rot fungus Obba rivulosa 3A-2.</title>
        <authorList>
            <consortium name="DOE Joint Genome Institute"/>
            <person name="Miettinen O."/>
            <person name="Riley R."/>
            <person name="Acob R."/>
            <person name="Barry K."/>
            <person name="Cullen D."/>
            <person name="De Vries R."/>
            <person name="Hainaut M."/>
            <person name="Hatakka A."/>
            <person name="Henrissat B."/>
            <person name="Hilden K."/>
            <person name="Kuo R."/>
            <person name="Labutti K."/>
            <person name="Lipzen A."/>
            <person name="Makela M.R."/>
            <person name="Sandor L."/>
            <person name="Spatafora J.W."/>
            <person name="Grigoriev I.V."/>
            <person name="Hibbett D.S."/>
        </authorList>
    </citation>
    <scope>NUCLEOTIDE SEQUENCE [LARGE SCALE GENOMIC DNA]</scope>
    <source>
        <strain evidence="2 3">3A-2</strain>
    </source>
</reference>
<evidence type="ECO:0000313" key="2">
    <source>
        <dbReference type="EMBL" id="OCH93954.1"/>
    </source>
</evidence>
<name>A0A8E2DQH9_9APHY</name>
<sequence>MPSRPWAARTPPRSGYRATYLLPPPGAFAGRRAPHEPQARTPARCKCAENSAKRLVSAPALAAAVSGRCRQLPVPPRAIAVPSGDPAWQITYAAQGGFAVPCYRTPAATAANPPTKTHRCGCASPFRPRLKSIAGEGPHTRPAASSREHARGLGPPWAARRERGDAARRACLPGEGGHLQTRLRCTTRPSPRRQIANARGARPSSIPLPPRTLVLSVRTPATHERRVRAYAAPRRARCSNIPHRAAYLVSRAGGGIRQIARERRHRGFRTRGEAYGVPGRGEVMRPTRACTHEQEPSPFSGDGVLLYCPRAGPLWLSTRIRGARKGKPGPVHRAERVPPASMQRPTSRAAKLGGEWPSRVAMVDRGAPRSGGSAAVEAKARTRMARALGPGPAPTSYTYCEEACC</sequence>
<dbReference type="EMBL" id="KV722349">
    <property type="protein sequence ID" value="OCH93954.1"/>
    <property type="molecule type" value="Genomic_DNA"/>
</dbReference>
<evidence type="ECO:0000313" key="3">
    <source>
        <dbReference type="Proteomes" id="UP000250043"/>
    </source>
</evidence>
<feature type="region of interest" description="Disordered" evidence="1">
    <location>
        <begin position="322"/>
        <end position="348"/>
    </location>
</feature>
<gene>
    <name evidence="2" type="ORF">OBBRIDRAFT_832260</name>
</gene>
<keyword evidence="3" id="KW-1185">Reference proteome</keyword>
<dbReference type="Proteomes" id="UP000250043">
    <property type="component" value="Unassembled WGS sequence"/>
</dbReference>
<proteinExistence type="predicted"/>
<organism evidence="2 3">
    <name type="scientific">Obba rivulosa</name>
    <dbReference type="NCBI Taxonomy" id="1052685"/>
    <lineage>
        <taxon>Eukaryota</taxon>
        <taxon>Fungi</taxon>
        <taxon>Dikarya</taxon>
        <taxon>Basidiomycota</taxon>
        <taxon>Agaricomycotina</taxon>
        <taxon>Agaricomycetes</taxon>
        <taxon>Polyporales</taxon>
        <taxon>Gelatoporiaceae</taxon>
        <taxon>Obba</taxon>
    </lineage>
</organism>
<feature type="region of interest" description="Disordered" evidence="1">
    <location>
        <begin position="131"/>
        <end position="210"/>
    </location>
</feature>